<keyword evidence="3" id="KW-1185">Reference proteome</keyword>
<feature type="region of interest" description="Disordered" evidence="1">
    <location>
        <begin position="420"/>
        <end position="457"/>
    </location>
</feature>
<feature type="region of interest" description="Disordered" evidence="1">
    <location>
        <begin position="469"/>
        <end position="503"/>
    </location>
</feature>
<sequence>MSFLGITLATLQPSDKFRFDRDGLKPAFGEWISTSREWKRLLSGISSESSPEPSLTKNYIKTNIDLESLYPRLRLPSNWKSIKHREGLDIEDIVKDKVCAKLAREWQEYIDTKNGGKNENQKEGHVARDPRTRAEKLKHEGELVSLNGGLSTTASYYTIEHSSFGRPSVQHVSSSGSSNKRLTQNQQVTQNQPLQSTAVHSPVASTHTAQSAAVLDSSTSSQPASSQPASSQPASTQTAQSAAVLDSSTSSQPASIQPASSQPASSQPASIQPASSQPAQGTAVFDSLAKSQPVPNQAIQIPAAWTPASAAPSQSALNQTAQGAAWTPASAAPSQSALNQTAQGAAWTPAPAAPSQSALNQTAQSAAVWAPLARSQSVAQNQTIQNAAVFGSSAESQPVPNQAVQSPAVWTLPPAHVQEVQRQPIQSQPLQSPVAWTQSAHNRTAQNQPAPLQPSQTLPIRPIQSYTEQFTQPQTQIQSSSQLTQIRPVKEQTQDGLSQGQTAWPTHCQIQTQPPSSSQRIQVQALPTAIPLLTQPAQSQSSPAQQPFTQSQDPLNQNQTAAPSQWAQIPSQNQSNQSIDSSTPNPNQIQSLSTQAPLSQLESQPQVTPRHNPPLHTYDRTTAPQGLLPQAHIPFHYQSIEGQAAQVQNSQILPSQSRIESPQYQTQYTAQPVQDQPVQAQPVQSQPIQLHAPFEHQGPSVVQAQPVEPQPSQVSVQSQPAHTQNSQILLSQSRIESPQYQTQYTAQPVQAQPVQSQPIQPHAPLDYQDPSVVQAQSTNPQHPQIPFHSQISQPQMQAQSVQPHISLQHELPFSQTPTPMSESPKPSTMAFDSRIVPPLFFNSNLNPNHHLHPYLQNPSTLFPNHLQNANPQPVQPTFTLSSTEAANLSLDTIQAIIDAFDRDIEALNRLN</sequence>
<organism evidence="2 3">
    <name type="scientific">Botrytis elliptica</name>
    <dbReference type="NCBI Taxonomy" id="278938"/>
    <lineage>
        <taxon>Eukaryota</taxon>
        <taxon>Fungi</taxon>
        <taxon>Dikarya</taxon>
        <taxon>Ascomycota</taxon>
        <taxon>Pezizomycotina</taxon>
        <taxon>Leotiomycetes</taxon>
        <taxon>Helotiales</taxon>
        <taxon>Sclerotiniaceae</taxon>
        <taxon>Botrytis</taxon>
    </lineage>
</organism>
<feature type="region of interest" description="Disordered" evidence="1">
    <location>
        <begin position="651"/>
        <end position="685"/>
    </location>
</feature>
<feature type="compositionally biased region" description="Low complexity" evidence="1">
    <location>
        <begin position="340"/>
        <end position="358"/>
    </location>
</feature>
<evidence type="ECO:0000313" key="3">
    <source>
        <dbReference type="Proteomes" id="UP000297229"/>
    </source>
</evidence>
<feature type="compositionally biased region" description="Low complexity" evidence="1">
    <location>
        <begin position="739"/>
        <end position="760"/>
    </location>
</feature>
<feature type="compositionally biased region" description="Low complexity" evidence="1">
    <location>
        <begin position="699"/>
        <end position="720"/>
    </location>
</feature>
<dbReference type="EMBL" id="PQXM01000850">
    <property type="protein sequence ID" value="TGO68069.1"/>
    <property type="molecule type" value="Genomic_DNA"/>
</dbReference>
<dbReference type="Proteomes" id="UP000297229">
    <property type="component" value="Unassembled WGS sequence"/>
</dbReference>
<feature type="compositionally biased region" description="Polar residues" evidence="1">
    <location>
        <begin position="651"/>
        <end position="670"/>
    </location>
</feature>
<feature type="region of interest" description="Disordered" evidence="1">
    <location>
        <begin position="312"/>
        <end position="358"/>
    </location>
</feature>
<name>A0A4Z1J2Z4_9HELO</name>
<feature type="compositionally biased region" description="Low complexity" evidence="1">
    <location>
        <begin position="469"/>
        <end position="485"/>
    </location>
</feature>
<feature type="region of interest" description="Disordered" evidence="1">
    <location>
        <begin position="166"/>
        <end position="283"/>
    </location>
</feature>
<dbReference type="STRING" id="278938.A0A4Z1J2Z4"/>
<proteinExistence type="predicted"/>
<dbReference type="AlphaFoldDB" id="A0A4Z1J2Z4"/>
<feature type="compositionally biased region" description="Low complexity" evidence="1">
    <location>
        <begin position="671"/>
        <end position="685"/>
    </location>
</feature>
<feature type="region of interest" description="Disordered" evidence="1">
    <location>
        <begin position="739"/>
        <end position="766"/>
    </location>
</feature>
<feature type="compositionally biased region" description="Low complexity" evidence="1">
    <location>
        <begin position="217"/>
        <end position="280"/>
    </location>
</feature>
<feature type="region of interest" description="Disordered" evidence="1">
    <location>
        <begin position="699"/>
        <end position="727"/>
    </location>
</feature>
<comment type="caution">
    <text evidence="2">The sequence shown here is derived from an EMBL/GenBank/DDBJ whole genome shotgun (WGS) entry which is preliminary data.</text>
</comment>
<feature type="compositionally biased region" description="Low complexity" evidence="1">
    <location>
        <begin position="173"/>
        <end position="195"/>
    </location>
</feature>
<feature type="compositionally biased region" description="Low complexity" evidence="1">
    <location>
        <begin position="568"/>
        <end position="582"/>
    </location>
</feature>
<feature type="region of interest" description="Disordered" evidence="1">
    <location>
        <begin position="113"/>
        <end position="139"/>
    </location>
</feature>
<feature type="region of interest" description="Disordered" evidence="1">
    <location>
        <begin position="535"/>
        <end position="622"/>
    </location>
</feature>
<feature type="compositionally biased region" description="Polar residues" evidence="1">
    <location>
        <begin position="196"/>
        <end position="211"/>
    </location>
</feature>
<accession>A0A4Z1J2Z4</accession>
<reference evidence="2 3" key="1">
    <citation type="submission" date="2017-12" db="EMBL/GenBank/DDBJ databases">
        <title>Comparative genomics of Botrytis spp.</title>
        <authorList>
            <person name="Valero-Jimenez C.A."/>
            <person name="Tapia P."/>
            <person name="Veloso J."/>
            <person name="Silva-Moreno E."/>
            <person name="Staats M."/>
            <person name="Valdes J.H."/>
            <person name="Van Kan J.A.L."/>
        </authorList>
    </citation>
    <scope>NUCLEOTIDE SEQUENCE [LARGE SCALE GENOMIC DNA]</scope>
    <source>
        <strain evidence="2 3">Be9601</strain>
    </source>
</reference>
<gene>
    <name evidence="2" type="ORF">BELL_0852g00010</name>
</gene>
<protein>
    <submittedName>
        <fullName evidence="2">Uncharacterized protein</fullName>
    </submittedName>
</protein>
<evidence type="ECO:0000256" key="1">
    <source>
        <dbReference type="SAM" id="MobiDB-lite"/>
    </source>
</evidence>
<evidence type="ECO:0000313" key="2">
    <source>
        <dbReference type="EMBL" id="TGO68069.1"/>
    </source>
</evidence>
<feature type="compositionally biased region" description="Polar residues" evidence="1">
    <location>
        <begin position="583"/>
        <end position="609"/>
    </location>
</feature>
<feature type="compositionally biased region" description="Polar residues" evidence="1">
    <location>
        <begin position="494"/>
        <end position="503"/>
    </location>
</feature>
<feature type="compositionally biased region" description="Polar residues" evidence="1">
    <location>
        <begin position="553"/>
        <end position="567"/>
    </location>
</feature>
<feature type="compositionally biased region" description="Low complexity" evidence="1">
    <location>
        <begin position="535"/>
        <end position="552"/>
    </location>
</feature>